<evidence type="ECO:0000256" key="2">
    <source>
        <dbReference type="SAM" id="MobiDB-lite"/>
    </source>
</evidence>
<dbReference type="InterPro" id="IPR035994">
    <property type="entry name" value="Nucleoside_phosphorylase_sf"/>
</dbReference>
<dbReference type="SUPFAM" id="SSF53167">
    <property type="entry name" value="Purine and uridine phosphorylases"/>
    <property type="match status" value="1"/>
</dbReference>
<gene>
    <name evidence="5" type="ORF">TCE0_044r16970</name>
</gene>
<dbReference type="SUPFAM" id="SSF52540">
    <property type="entry name" value="P-loop containing nucleoside triphosphate hydrolases"/>
    <property type="match status" value="1"/>
</dbReference>
<dbReference type="InterPro" id="IPR000845">
    <property type="entry name" value="Nucleoside_phosphorylase_d"/>
</dbReference>
<feature type="domain" description="Nephrocystin 3-like N-terminal" evidence="4">
    <location>
        <begin position="404"/>
        <end position="584"/>
    </location>
</feature>
<feature type="domain" description="Nucleoside phosphorylase" evidence="3">
    <location>
        <begin position="46"/>
        <end position="329"/>
    </location>
</feature>
<dbReference type="Pfam" id="PF01048">
    <property type="entry name" value="PNP_UDP_1"/>
    <property type="match status" value="1"/>
</dbReference>
<dbReference type="GO" id="GO:0003824">
    <property type="term" value="F:catalytic activity"/>
    <property type="evidence" value="ECO:0007669"/>
    <property type="project" value="InterPro"/>
</dbReference>
<dbReference type="Gene3D" id="3.40.50.300">
    <property type="entry name" value="P-loop containing nucleotide triphosphate hydrolases"/>
    <property type="match status" value="1"/>
</dbReference>
<evidence type="ECO:0000256" key="1">
    <source>
        <dbReference type="ARBA" id="ARBA00022737"/>
    </source>
</evidence>
<evidence type="ECO:0000313" key="6">
    <source>
        <dbReference type="Proteomes" id="UP000053095"/>
    </source>
</evidence>
<dbReference type="PANTHER" id="PTHR46082:SF11">
    <property type="entry name" value="AAA+ ATPASE DOMAIN-CONTAINING PROTEIN-RELATED"/>
    <property type="match status" value="1"/>
</dbReference>
<dbReference type="PANTHER" id="PTHR46082">
    <property type="entry name" value="ATP/GTP-BINDING PROTEIN-RELATED"/>
    <property type="match status" value="1"/>
</dbReference>
<proteinExistence type="predicted"/>
<feature type="region of interest" description="Disordered" evidence="2">
    <location>
        <begin position="1"/>
        <end position="32"/>
    </location>
</feature>
<dbReference type="GO" id="GO:0009116">
    <property type="term" value="P:nucleoside metabolic process"/>
    <property type="evidence" value="ECO:0007669"/>
    <property type="project" value="InterPro"/>
</dbReference>
<evidence type="ECO:0000259" key="3">
    <source>
        <dbReference type="Pfam" id="PF01048"/>
    </source>
</evidence>
<organism evidence="5 6">
    <name type="scientific">Talaromyces pinophilus</name>
    <name type="common">Penicillium pinophilum</name>
    <dbReference type="NCBI Taxonomy" id="128442"/>
    <lineage>
        <taxon>Eukaryota</taxon>
        <taxon>Fungi</taxon>
        <taxon>Dikarya</taxon>
        <taxon>Ascomycota</taxon>
        <taxon>Pezizomycotina</taxon>
        <taxon>Eurotiomycetes</taxon>
        <taxon>Eurotiomycetidae</taxon>
        <taxon>Eurotiales</taxon>
        <taxon>Trichocomaceae</taxon>
        <taxon>Talaromyces</taxon>
        <taxon>Talaromyces sect. Talaromyces</taxon>
    </lineage>
</organism>
<dbReference type="InterPro" id="IPR053137">
    <property type="entry name" value="NLR-like"/>
</dbReference>
<evidence type="ECO:0000313" key="5">
    <source>
        <dbReference type="EMBL" id="GAM42724.1"/>
    </source>
</evidence>
<protein>
    <submittedName>
        <fullName evidence="5">Uncharacterized protein</fullName>
    </submittedName>
</protein>
<dbReference type="InterPro" id="IPR056884">
    <property type="entry name" value="NPHP3-like_N"/>
</dbReference>
<keyword evidence="6" id="KW-1185">Reference proteome</keyword>
<dbReference type="AlphaFoldDB" id="A0A478ECN4"/>
<feature type="compositionally biased region" description="Basic residues" evidence="2">
    <location>
        <begin position="1"/>
        <end position="10"/>
    </location>
</feature>
<accession>A0A478ECN4</accession>
<evidence type="ECO:0000259" key="4">
    <source>
        <dbReference type="Pfam" id="PF24883"/>
    </source>
</evidence>
<name>A0A478ECN4_TALPI</name>
<reference evidence="6" key="1">
    <citation type="journal article" date="2015" name="Genome Announc.">
        <title>Draft genome sequence of Talaromyces cellulolyticus strain Y-94, a source of lignocellulosic biomass-degrading enzymes.</title>
        <authorList>
            <person name="Fujii T."/>
            <person name="Koike H."/>
            <person name="Sawayama S."/>
            <person name="Yano S."/>
            <person name="Inoue H."/>
        </authorList>
    </citation>
    <scope>NUCLEOTIDE SEQUENCE [LARGE SCALE GENOMIC DNA]</scope>
    <source>
        <strain evidence="6">Y-94</strain>
    </source>
</reference>
<dbReference type="EMBL" id="DF933840">
    <property type="protein sequence ID" value="GAM42724.1"/>
    <property type="molecule type" value="Genomic_DNA"/>
</dbReference>
<keyword evidence="1" id="KW-0677">Repeat</keyword>
<dbReference type="Pfam" id="PF24883">
    <property type="entry name" value="NPHP3_N"/>
    <property type="match status" value="1"/>
</dbReference>
<dbReference type="Gene3D" id="3.40.50.1580">
    <property type="entry name" value="Nucleoside phosphorylase domain"/>
    <property type="match status" value="1"/>
</dbReference>
<dbReference type="Proteomes" id="UP000053095">
    <property type="component" value="Unassembled WGS sequence"/>
</dbReference>
<sequence length="884" mass="100219">MITRPRKHPRSNSSPDGEDRAPKRPAYSEPTVALPNGIQHDYADYTVAIMCALDFEMSAVRWMLDRQHHPLAEKEGDRNLYVLGELSGHNVVIACLPGTQGKSAAAHVAADLERTFPRVQYRLLVGIGGGVPSDKHDIRLGDVVVSMPDGQYGGVVQYDLGKDTEDGFNLKGSLHPPPRMLTNAVGLMKSDHYAKQNRIPEFISEMTRREPNLLSFYQRPSADSDILFRSGSQQTLDQDTCAQSNQSETVLRNSRLSSGPKIYYGLIASGDRVLKSAHKRDSIRDKIGDILCFEMEACGLVTELPYMVIRGISDYADSHKNDQWQPYAAAVAAGCAKELLSYLHVHTTPATLSLDSEEDVTASRRSISGAVKFTEEQRQKLFESLDFDQFNARQKTIKLAHKKTCRWLLGREEYRNWFDVTKREDHHGFLWIKGKPGTGKSTIMNFAHIEAKRKMKDKIVISFFFNARGTDLEKSTIGMYQSLLLQLLQNFSGLQEVLLGCLETLGMNISTSVEHLRFTIDSLKYLFREAVHSLDHHSLVCFIDALDECSEEEVRDMISFFQEVNECGDNVGESLHFQVCFSSRHYPHISIDRGLSLILEGQEGHNQDIANYIIDKLKIGKSKAAQDIRDLLQEKASGVFMWVVLVVDILNKEYDRGRIMGLRNKLRDIPSDLHELFRDIISRDSNGGDKDVLLLCIQWVLFARQPLTPEQFYFAMHSGIAPESLCEWDAEEITQDVIKRFILDSSKGLAETTRSKNPTVQFIHESVVDFLLKKNGFAEIWGDIGTSFRGLSHERLKSCCVNYMNIDLSAYIQPDTEIPEASSKEAKTLRESVIRAFPLMEYATYNVLYHSDCAEEMGITQGEFLQNFHMSRWVVLDNREFIHK</sequence>
<dbReference type="InterPro" id="IPR027417">
    <property type="entry name" value="P-loop_NTPase"/>
</dbReference>